<protein>
    <submittedName>
        <fullName evidence="3">Uncharacterized protein LOC120322638 isoform X2</fullName>
    </submittedName>
</protein>
<evidence type="ECO:0000313" key="2">
    <source>
        <dbReference type="Proteomes" id="UP000504627"/>
    </source>
</evidence>
<feature type="region of interest" description="Disordered" evidence="1">
    <location>
        <begin position="67"/>
        <end position="119"/>
    </location>
</feature>
<gene>
    <name evidence="3" type="primary">LOC120322638</name>
</gene>
<evidence type="ECO:0000313" key="3">
    <source>
        <dbReference type="RefSeq" id="XP_039234395.1"/>
    </source>
</evidence>
<feature type="region of interest" description="Disordered" evidence="1">
    <location>
        <begin position="1"/>
        <end position="22"/>
    </location>
</feature>
<dbReference type="RefSeq" id="XP_039234395.1">
    <property type="nucleotide sequence ID" value="XM_039378461.1"/>
</dbReference>
<name>A0A7R5K4F3_9PASS</name>
<accession>A0A7R5K4F3</accession>
<dbReference type="AlphaFoldDB" id="A0A7R5K4F3"/>
<sequence>MAVLASRQGPGGAPAAAIRPLPLPSGTALCQAMGGLSMAVRKQPTPSSLSVCSCPAIIAATIAPAPPRTADCAHRDRTGSDISRPTLQHSGSATGLPADRPSTPQRSFPLLSLSPGAVG</sequence>
<proteinExistence type="predicted"/>
<dbReference type="Proteomes" id="UP000504627">
    <property type="component" value="Unplaced"/>
</dbReference>
<evidence type="ECO:0000256" key="1">
    <source>
        <dbReference type="SAM" id="MobiDB-lite"/>
    </source>
</evidence>
<feature type="compositionally biased region" description="Low complexity" evidence="1">
    <location>
        <begin position="1"/>
        <end position="20"/>
    </location>
</feature>
<reference evidence="3" key="1">
    <citation type="submission" date="2025-08" db="UniProtKB">
        <authorList>
            <consortium name="RefSeq"/>
        </authorList>
    </citation>
    <scope>IDENTIFICATION</scope>
    <source>
        <tissue evidence="3">Muscle</tissue>
    </source>
</reference>
<feature type="compositionally biased region" description="Polar residues" evidence="1">
    <location>
        <begin position="80"/>
        <end position="93"/>
    </location>
</feature>
<organism evidence="2 3">
    <name type="scientific">Pipra filicauda</name>
    <name type="common">Wire-tailed manakin</name>
    <dbReference type="NCBI Taxonomy" id="649802"/>
    <lineage>
        <taxon>Eukaryota</taxon>
        <taxon>Metazoa</taxon>
        <taxon>Chordata</taxon>
        <taxon>Craniata</taxon>
        <taxon>Vertebrata</taxon>
        <taxon>Euteleostomi</taxon>
        <taxon>Archelosauria</taxon>
        <taxon>Archosauria</taxon>
        <taxon>Dinosauria</taxon>
        <taxon>Saurischia</taxon>
        <taxon>Theropoda</taxon>
        <taxon>Coelurosauria</taxon>
        <taxon>Aves</taxon>
        <taxon>Neognathae</taxon>
        <taxon>Neoaves</taxon>
        <taxon>Telluraves</taxon>
        <taxon>Australaves</taxon>
        <taxon>Passeriformes</taxon>
        <taxon>Pipridae</taxon>
        <taxon>Pipra</taxon>
    </lineage>
</organism>
<keyword evidence="2" id="KW-1185">Reference proteome</keyword>
<dbReference type="GeneID" id="120322638"/>